<proteinExistence type="predicted"/>
<dbReference type="EMBL" id="MN740523">
    <property type="protein sequence ID" value="QHU31060.1"/>
    <property type="molecule type" value="Genomic_DNA"/>
</dbReference>
<name>A0A6C0LL49_9ZZZZ</name>
<reference evidence="1" key="1">
    <citation type="journal article" date="2020" name="Nature">
        <title>Giant virus diversity and host interactions through global metagenomics.</title>
        <authorList>
            <person name="Schulz F."/>
            <person name="Roux S."/>
            <person name="Paez-Espino D."/>
            <person name="Jungbluth S."/>
            <person name="Walsh D.A."/>
            <person name="Denef V.J."/>
            <person name="McMahon K.D."/>
            <person name="Konstantinidis K.T."/>
            <person name="Eloe-Fadrosh E.A."/>
            <person name="Kyrpides N.C."/>
            <person name="Woyke T."/>
        </authorList>
    </citation>
    <scope>NUCLEOTIDE SEQUENCE</scope>
    <source>
        <strain evidence="1">GVMAG-M-3300027892-73</strain>
    </source>
</reference>
<sequence length="188" mass="21541">MFSQSVIDFYLSVERERRTLAEGPPDGEEYIIEHPLIKQRIRLGGRPWDNNNPCVKCTDQECFNQINELSAGSAVIYPDSICKNPLNDELIRVLCAWRRHVNNTKLESWDPLKNKWKKRHICTSELTFLGRKKDKGGLIPIIASQDIHVKSISTLVSVEGIKDLSGWLVMFIGMYMDGMNSLDRTVHP</sequence>
<evidence type="ECO:0000313" key="1">
    <source>
        <dbReference type="EMBL" id="QHU31060.1"/>
    </source>
</evidence>
<dbReference type="AlphaFoldDB" id="A0A6C0LL49"/>
<organism evidence="1">
    <name type="scientific">viral metagenome</name>
    <dbReference type="NCBI Taxonomy" id="1070528"/>
    <lineage>
        <taxon>unclassified sequences</taxon>
        <taxon>metagenomes</taxon>
        <taxon>organismal metagenomes</taxon>
    </lineage>
</organism>
<protein>
    <submittedName>
        <fullName evidence="1">Uncharacterized protein</fullName>
    </submittedName>
</protein>
<accession>A0A6C0LL49</accession>